<protein>
    <submittedName>
        <fullName evidence="2">Uncharacterized protein</fullName>
    </submittedName>
</protein>
<comment type="caution">
    <text evidence="2">The sequence shown here is derived from an EMBL/GenBank/DDBJ whole genome shotgun (WGS) entry which is preliminary data.</text>
</comment>
<dbReference type="Proteomes" id="UP000032566">
    <property type="component" value="Unassembled WGS sequence"/>
</dbReference>
<evidence type="ECO:0000256" key="1">
    <source>
        <dbReference type="SAM" id="SignalP"/>
    </source>
</evidence>
<accession>A0A0D7K5D4</accession>
<dbReference type="EMBL" id="JXYQ01000060">
    <property type="protein sequence ID" value="KJA09525.1"/>
    <property type="molecule type" value="Genomic_DNA"/>
</dbReference>
<organism evidence="2 3">
    <name type="scientific">Acidovorax temperans</name>
    <dbReference type="NCBI Taxonomy" id="80878"/>
    <lineage>
        <taxon>Bacteria</taxon>
        <taxon>Pseudomonadati</taxon>
        <taxon>Pseudomonadota</taxon>
        <taxon>Betaproteobacteria</taxon>
        <taxon>Burkholderiales</taxon>
        <taxon>Comamonadaceae</taxon>
        <taxon>Acidovorax</taxon>
    </lineage>
</organism>
<evidence type="ECO:0000313" key="2">
    <source>
        <dbReference type="EMBL" id="KJA09525.1"/>
    </source>
</evidence>
<dbReference type="AlphaFoldDB" id="A0A0D7K5D4"/>
<dbReference type="STRING" id="80878.RP29_16310"/>
<dbReference type="OrthoDB" id="8904700at2"/>
<proteinExistence type="predicted"/>
<keyword evidence="3" id="KW-1185">Reference proteome</keyword>
<gene>
    <name evidence="2" type="ORF">RP29_16310</name>
</gene>
<keyword evidence="1" id="KW-0732">Signal</keyword>
<reference evidence="2 3" key="1">
    <citation type="submission" date="2014-12" db="EMBL/GenBank/DDBJ databases">
        <title>Isolation of bacteria from lake water.</title>
        <authorList>
            <person name="Sheng K.-Y."/>
            <person name="Chin P.-S."/>
            <person name="Chan K.-G."/>
            <person name="Tan G.S."/>
        </authorList>
    </citation>
    <scope>NUCLEOTIDE SEQUENCE [LARGE SCALE GENOMIC DNA]</scope>
    <source>
        <strain evidence="2 3">KY4</strain>
    </source>
</reference>
<feature type="signal peptide" evidence="1">
    <location>
        <begin position="1"/>
        <end position="24"/>
    </location>
</feature>
<feature type="chain" id="PRO_5002320833" evidence="1">
    <location>
        <begin position="25"/>
        <end position="102"/>
    </location>
</feature>
<sequence length="102" mass="10751">MSALPHVAAVAALAAALFSPVASAACYQIYAPDGELIYRSTEPPVDMSYPLHQTLPKVAPGGKLIFSLDLHGCELTINKLSVRAGKPASVPLPVQDRRADRG</sequence>
<dbReference type="PATRIC" id="fig|80878.5.peg.3179"/>
<name>A0A0D7K5D4_9BURK</name>
<dbReference type="RefSeq" id="WP_044400923.1">
    <property type="nucleotide sequence ID" value="NZ_JAFMZA010000041.1"/>
</dbReference>
<evidence type="ECO:0000313" key="3">
    <source>
        <dbReference type="Proteomes" id="UP000032566"/>
    </source>
</evidence>